<dbReference type="AlphaFoldDB" id="A0AAD8BBA3"/>
<dbReference type="Proteomes" id="UP001233172">
    <property type="component" value="Unassembled WGS sequence"/>
</dbReference>
<evidence type="ECO:0000256" key="1">
    <source>
        <dbReference type="ARBA" id="ARBA00008535"/>
    </source>
</evidence>
<dbReference type="EMBL" id="JASAOG010000103">
    <property type="protein sequence ID" value="KAK0051505.1"/>
    <property type="molecule type" value="Genomic_DNA"/>
</dbReference>
<dbReference type="PROSITE" id="PS51720">
    <property type="entry name" value="G_AIG1"/>
    <property type="match status" value="1"/>
</dbReference>
<dbReference type="InterPro" id="IPR027417">
    <property type="entry name" value="P-loop_NTPase"/>
</dbReference>
<organism evidence="6 7">
    <name type="scientific">Biomphalaria pfeifferi</name>
    <name type="common">Bloodfluke planorb</name>
    <name type="synonym">Freshwater snail</name>
    <dbReference type="NCBI Taxonomy" id="112525"/>
    <lineage>
        <taxon>Eukaryota</taxon>
        <taxon>Metazoa</taxon>
        <taxon>Spiralia</taxon>
        <taxon>Lophotrochozoa</taxon>
        <taxon>Mollusca</taxon>
        <taxon>Gastropoda</taxon>
        <taxon>Heterobranchia</taxon>
        <taxon>Euthyneura</taxon>
        <taxon>Panpulmonata</taxon>
        <taxon>Hygrophila</taxon>
        <taxon>Lymnaeoidea</taxon>
        <taxon>Planorbidae</taxon>
        <taxon>Biomphalaria</taxon>
    </lineage>
</organism>
<dbReference type="InterPro" id="IPR006703">
    <property type="entry name" value="G_AIG1"/>
</dbReference>
<protein>
    <submittedName>
        <fullName evidence="6">PHLOEM PROTEIN 2-LIKE A3</fullName>
    </submittedName>
</protein>
<dbReference type="FunFam" id="3.40.50.300:FF:000840">
    <property type="entry name" value="Immune-associated nucleotide-binding protein 9"/>
    <property type="match status" value="1"/>
</dbReference>
<reference evidence="6" key="1">
    <citation type="journal article" date="2023" name="PLoS Negl. Trop. Dis.">
        <title>A genome sequence for Biomphalaria pfeifferi, the major vector snail for the human-infecting parasite Schistosoma mansoni.</title>
        <authorList>
            <person name="Bu L."/>
            <person name="Lu L."/>
            <person name="Laidemitt M.R."/>
            <person name="Zhang S.M."/>
            <person name="Mutuku M."/>
            <person name="Mkoji G."/>
            <person name="Steinauer M."/>
            <person name="Loker E.S."/>
        </authorList>
    </citation>
    <scope>NUCLEOTIDE SEQUENCE</scope>
    <source>
        <strain evidence="6">KasaAsao</strain>
    </source>
</reference>
<keyword evidence="2" id="KW-0547">Nucleotide-binding</keyword>
<evidence type="ECO:0000256" key="3">
    <source>
        <dbReference type="ARBA" id="ARBA00023134"/>
    </source>
</evidence>
<feature type="domain" description="AIG1-type G" evidence="5">
    <location>
        <begin position="29"/>
        <end position="244"/>
    </location>
</feature>
<reference evidence="6" key="2">
    <citation type="submission" date="2023-04" db="EMBL/GenBank/DDBJ databases">
        <authorList>
            <person name="Bu L."/>
            <person name="Lu L."/>
            <person name="Laidemitt M.R."/>
            <person name="Zhang S.M."/>
            <person name="Mutuku M."/>
            <person name="Mkoji G."/>
            <person name="Steinauer M."/>
            <person name="Loker E.S."/>
        </authorList>
    </citation>
    <scope>NUCLEOTIDE SEQUENCE</scope>
    <source>
        <strain evidence="6">KasaAsao</strain>
        <tissue evidence="6">Whole Snail</tissue>
    </source>
</reference>
<evidence type="ECO:0000313" key="6">
    <source>
        <dbReference type="EMBL" id="KAK0051505.1"/>
    </source>
</evidence>
<comment type="caution">
    <text evidence="6">The sequence shown here is derived from an EMBL/GenBank/DDBJ whole genome shotgun (WGS) entry which is preliminary data.</text>
</comment>
<dbReference type="GO" id="GO:0005525">
    <property type="term" value="F:GTP binding"/>
    <property type="evidence" value="ECO:0007669"/>
    <property type="project" value="UniProtKB-KW"/>
</dbReference>
<dbReference type="SUPFAM" id="SSF52540">
    <property type="entry name" value="P-loop containing nucleoside triphosphate hydrolases"/>
    <property type="match status" value="1"/>
</dbReference>
<feature type="compositionally biased region" description="Basic and acidic residues" evidence="4">
    <location>
        <begin position="1"/>
        <end position="17"/>
    </location>
</feature>
<sequence length="263" mass="30388">MIQDDPDRLVKDKDKNSIKKSGKSKPPFKNDIDKILVGKTGNGKSATGNTILDRLAFQSGPSCNFVTTEIEYEVCQYKNRKIKVVDGPGIGDTRHIDDLEKATQFVMDKMQDAVTLNPVGYHAFLLVIKFGNRLTAEDKECIRILKAIFGESFIKNYCILKVTEGDDFAKKIKSPEMSFKNWCSKQEGIFQELFLECNKRVVLFDNTREDPKVRTKQMKKLIQTVDEMQHKRRRYSNEHFQWALTSRDLLMVKVKEPRIRQDA</sequence>
<dbReference type="PANTHER" id="PTHR10903:SF184">
    <property type="entry name" value="GTP-BINDING PROTEIN A"/>
    <property type="match status" value="1"/>
</dbReference>
<gene>
    <name evidence="6" type="ORF">Bpfe_019084</name>
</gene>
<dbReference type="Gene3D" id="3.40.50.300">
    <property type="entry name" value="P-loop containing nucleotide triphosphate hydrolases"/>
    <property type="match status" value="1"/>
</dbReference>
<accession>A0AAD8BBA3</accession>
<dbReference type="Pfam" id="PF04548">
    <property type="entry name" value="AIG1"/>
    <property type="match status" value="1"/>
</dbReference>
<dbReference type="InterPro" id="IPR045058">
    <property type="entry name" value="GIMA/IAN/Toc"/>
</dbReference>
<keyword evidence="3" id="KW-0342">GTP-binding</keyword>
<evidence type="ECO:0000259" key="5">
    <source>
        <dbReference type="PROSITE" id="PS51720"/>
    </source>
</evidence>
<name>A0AAD8BBA3_BIOPF</name>
<feature type="region of interest" description="Disordered" evidence="4">
    <location>
        <begin position="1"/>
        <end position="34"/>
    </location>
</feature>
<proteinExistence type="inferred from homology"/>
<evidence type="ECO:0000313" key="7">
    <source>
        <dbReference type="Proteomes" id="UP001233172"/>
    </source>
</evidence>
<evidence type="ECO:0000256" key="2">
    <source>
        <dbReference type="ARBA" id="ARBA00022741"/>
    </source>
</evidence>
<dbReference type="PANTHER" id="PTHR10903">
    <property type="entry name" value="GTPASE, IMAP FAMILY MEMBER-RELATED"/>
    <property type="match status" value="1"/>
</dbReference>
<evidence type="ECO:0000256" key="4">
    <source>
        <dbReference type="SAM" id="MobiDB-lite"/>
    </source>
</evidence>
<comment type="similarity">
    <text evidence="1">Belongs to the TRAFAC class TrmE-Era-EngA-EngB-Septin-like GTPase superfamily. AIG1/Toc34/Toc159-like paraseptin GTPase family. IAN subfamily.</text>
</comment>
<keyword evidence="7" id="KW-1185">Reference proteome</keyword>